<proteinExistence type="predicted"/>
<reference evidence="1 2" key="1">
    <citation type="submission" date="2024-06" db="EMBL/GenBank/DDBJ databases">
        <authorList>
            <person name="Kim D.-U."/>
        </authorList>
    </citation>
    <scope>NUCLEOTIDE SEQUENCE [LARGE SCALE GENOMIC DNA]</scope>
    <source>
        <strain evidence="1 2">KACC15460</strain>
    </source>
</reference>
<comment type="caution">
    <text evidence="1">The sequence shown here is derived from an EMBL/GenBank/DDBJ whole genome shotgun (WGS) entry which is preliminary data.</text>
</comment>
<dbReference type="RefSeq" id="WP_354459374.1">
    <property type="nucleotide sequence ID" value="NZ_JBEWSZ010000001.1"/>
</dbReference>
<gene>
    <name evidence="1" type="ORF">ABVQ20_10200</name>
</gene>
<dbReference type="Proteomes" id="UP001548832">
    <property type="component" value="Unassembled WGS sequence"/>
</dbReference>
<organism evidence="1 2">
    <name type="scientific">Mesorhizobium shangrilense</name>
    <dbReference type="NCBI Taxonomy" id="460060"/>
    <lineage>
        <taxon>Bacteria</taxon>
        <taxon>Pseudomonadati</taxon>
        <taxon>Pseudomonadota</taxon>
        <taxon>Alphaproteobacteria</taxon>
        <taxon>Hyphomicrobiales</taxon>
        <taxon>Phyllobacteriaceae</taxon>
        <taxon>Mesorhizobium</taxon>
    </lineage>
</organism>
<dbReference type="EMBL" id="JBEWSZ010000001">
    <property type="protein sequence ID" value="MET2827344.1"/>
    <property type="molecule type" value="Genomic_DNA"/>
</dbReference>
<dbReference type="SUPFAM" id="SSF52540">
    <property type="entry name" value="P-loop containing nucleoside triphosphate hydrolases"/>
    <property type="match status" value="1"/>
</dbReference>
<accession>A0ABV2DBW6</accession>
<dbReference type="InterPro" id="IPR027417">
    <property type="entry name" value="P-loop_NTPase"/>
</dbReference>
<keyword evidence="2" id="KW-1185">Reference proteome</keyword>
<protein>
    <submittedName>
        <fullName evidence="1">Uncharacterized protein</fullName>
    </submittedName>
</protein>
<evidence type="ECO:0000313" key="2">
    <source>
        <dbReference type="Proteomes" id="UP001548832"/>
    </source>
</evidence>
<evidence type="ECO:0000313" key="1">
    <source>
        <dbReference type="EMBL" id="MET2827344.1"/>
    </source>
</evidence>
<name>A0ABV2DBW6_9HYPH</name>
<sequence length="857" mass="96227">MNFPKLVSRHPLSFDYEDGLVRTNRDNAITAIVAATIRRHPELCDTGTDNIDNEIELLLPEATTWVHKHIELTRTHDGMQLSDSAQLERLLHYKIRKALQKKHKIFTEGQKRGSRAPEAGVFPDRWWPTYPPNQLPLKWAEDLLNDTLDKFFAEIPAFNSVGVNSMTAQDLLACTAPAGPWVPPRLLLAASPSLGKTRGALERLADRFKKAWAADGDNYVRMNIVYACPTVELAKQNAETYRSFGGRCTVSLGRDYNFDKDPENTPCKIPNVVRAVQRAGIAGGIQTSLCRRRDPETGVTHFCEHFNDCAYQQQFDPTADVHFVAHSHLTHVMSEAHYGRIELLIIDESFLNHQTTKKKLIPPHALVRDPYGQMVVESMSKGINPWHAFRDAGITVGMIEDRIATLVALDEKAQPPVYPNINAKQVLKAFDPDKGWKSDPVISVLRRVRDEYKVAREGDEPIRSLAYNPEHPVADKAGTPTVAPMLYLQFRSSFKMLRKDMPVLVLDATGHSTALAELHIPDITFRRIEVERKATVLQATGFTGSMTKMQGDDAQYRDEAMHVAARFAETHPKMLIGTTKGAVEKGITPPNASSAVAHFGGIRGLNKYEGFDAVLIAGRMMPRSQDLENTARALLYDDPRPLNLTGGYGMRQSGYFMQCSIEDWESYGQAVQGGREWRPGRKGVQKPESWGVTVKCHDDPFIEAIRFQITEAEIIQMIDRPRWARRSSYGLIILLTEIPIDGVPVDVLMPYNELVGRDRPGVRLRIAYEMLGALPPPDMLLPLAEGLWPSVESIKFEMQAVKDVPTLLHAQRWYFQIRGRRGRPSCIYAVARELAADFLAKHCPEAVLADSPEPELI</sequence>